<name>A0A6N2V274_9FIRM</name>
<dbReference type="InterPro" id="IPR052553">
    <property type="entry name" value="CbiG_hydrolase"/>
</dbReference>
<feature type="domain" description="CobE/GbiG C-terminal" evidence="1">
    <location>
        <begin position="238"/>
        <end position="356"/>
    </location>
</feature>
<dbReference type="InterPro" id="IPR002750">
    <property type="entry name" value="CobE/GbiG_C"/>
</dbReference>
<protein>
    <submittedName>
        <fullName evidence="4">Cobalamin biosynthesis protein CbiG</fullName>
    </submittedName>
</protein>
<proteinExistence type="predicted"/>
<dbReference type="Gene3D" id="3.40.50.11220">
    <property type="match status" value="1"/>
</dbReference>
<accession>A0A6N2V274</accession>
<dbReference type="Pfam" id="PF11760">
    <property type="entry name" value="CbiG_N"/>
    <property type="match status" value="1"/>
</dbReference>
<dbReference type="SUPFAM" id="SSF159664">
    <property type="entry name" value="CobE/GbiG C-terminal domain-like"/>
    <property type="match status" value="1"/>
</dbReference>
<dbReference type="PANTHER" id="PTHR37477">
    <property type="entry name" value="COBALT-PRECORRIN-5A HYDROLASE"/>
    <property type="match status" value="1"/>
</dbReference>
<evidence type="ECO:0000259" key="3">
    <source>
        <dbReference type="Pfam" id="PF11761"/>
    </source>
</evidence>
<sequence length="365" mass="39668">MKLSIICFSMTGFVTAKKLKTGLEKQGHDVSLAAKSKYLEDSIKESVGEWSKDRFTRDDGIVFVGACGIAVRSIAPYVASKKSDPAVLVIDECGRFVISLLSGHLGGANDLAALCSKILDAQPVITTATDLHSRFAVDVFAKKNHCEIHNMKAAKEVSAALLAGETVGFYSEFPYKGKLPDGLTVCDLSGKKRNIEDKNMADFCQDQASDIPQIGIAVTIHKNCVPFASTVQVIPKILTIGMGCRKNKDMEEIKKTAEKCFVEAGVFPQAAEALASISIKKEEPGLIAFAKEKNLPFITYEGEELMEVSGDFTPSPFVKKITGADNVCERSAVRFSDNGELIKRKISENGVTAALAVRKWEVRFE</sequence>
<dbReference type="Pfam" id="PF01890">
    <property type="entry name" value="CbiG_C"/>
    <property type="match status" value="1"/>
</dbReference>
<feature type="domain" description="Cobalamin biosynthesis central region" evidence="3">
    <location>
        <begin position="135"/>
        <end position="235"/>
    </location>
</feature>
<dbReference type="Pfam" id="PF11761">
    <property type="entry name" value="CbiG_mid"/>
    <property type="match status" value="1"/>
</dbReference>
<gene>
    <name evidence="4" type="ORF">BGLFYP119_00016</name>
</gene>
<evidence type="ECO:0000259" key="2">
    <source>
        <dbReference type="Pfam" id="PF11760"/>
    </source>
</evidence>
<feature type="domain" description="Cobalamin synthesis G N-terminal" evidence="2">
    <location>
        <begin position="51"/>
        <end position="130"/>
    </location>
</feature>
<dbReference type="SUPFAM" id="SSF159672">
    <property type="entry name" value="CbiG N-terminal domain-like"/>
    <property type="match status" value="1"/>
</dbReference>
<dbReference type="Gene3D" id="3.30.420.180">
    <property type="entry name" value="CobE/GbiG C-terminal domain"/>
    <property type="match status" value="1"/>
</dbReference>
<reference evidence="4" key="1">
    <citation type="submission" date="2019-11" db="EMBL/GenBank/DDBJ databases">
        <authorList>
            <person name="Feng L."/>
        </authorList>
    </citation>
    <scope>NUCLEOTIDE SEQUENCE</scope>
    <source>
        <strain evidence="4">BgluceraseaLFYP119</strain>
    </source>
</reference>
<dbReference type="InterPro" id="IPR036518">
    <property type="entry name" value="CobE/GbiG_C_sf"/>
</dbReference>
<dbReference type="PANTHER" id="PTHR37477:SF1">
    <property type="entry name" value="COBALT-PRECORRIN-5A HYDROLASE"/>
    <property type="match status" value="1"/>
</dbReference>
<dbReference type="AlphaFoldDB" id="A0A6N2V274"/>
<evidence type="ECO:0000313" key="4">
    <source>
        <dbReference type="EMBL" id="VYT22481.1"/>
    </source>
</evidence>
<dbReference type="RefSeq" id="WP_156354789.1">
    <property type="nucleotide sequence ID" value="NZ_CACRST010000023.1"/>
</dbReference>
<dbReference type="InterPro" id="IPR038029">
    <property type="entry name" value="GbiG_N_sf"/>
</dbReference>
<dbReference type="EMBL" id="CACRST010000023">
    <property type="protein sequence ID" value="VYT22481.1"/>
    <property type="molecule type" value="Genomic_DNA"/>
</dbReference>
<dbReference type="InterPro" id="IPR021745">
    <property type="entry name" value="CbiG_mid"/>
</dbReference>
<dbReference type="InterPro" id="IPR021744">
    <property type="entry name" value="CbiG_N"/>
</dbReference>
<organism evidence="4">
    <name type="scientific">Blautia glucerasea</name>
    <dbReference type="NCBI Taxonomy" id="536633"/>
    <lineage>
        <taxon>Bacteria</taxon>
        <taxon>Bacillati</taxon>
        <taxon>Bacillota</taxon>
        <taxon>Clostridia</taxon>
        <taxon>Lachnospirales</taxon>
        <taxon>Lachnospiraceae</taxon>
        <taxon>Blautia</taxon>
    </lineage>
</organism>
<evidence type="ECO:0000259" key="1">
    <source>
        <dbReference type="Pfam" id="PF01890"/>
    </source>
</evidence>
<dbReference type="GO" id="GO:0009236">
    <property type="term" value="P:cobalamin biosynthetic process"/>
    <property type="evidence" value="ECO:0007669"/>
    <property type="project" value="InterPro"/>
</dbReference>